<evidence type="ECO:0000259" key="12">
    <source>
        <dbReference type="SMART" id="SM01144"/>
    </source>
</evidence>
<proteinExistence type="inferred from homology"/>
<keyword evidence="6" id="KW-0539">Nucleus</keyword>
<evidence type="ECO:0000256" key="6">
    <source>
        <dbReference type="ARBA" id="ARBA00023242"/>
    </source>
</evidence>
<dbReference type="Proteomes" id="UP000515204">
    <property type="component" value="Unplaced"/>
</dbReference>
<keyword evidence="13" id="KW-1185">Reference proteome</keyword>
<keyword evidence="4" id="KW-0949">S-adenosyl-L-methionine</keyword>
<evidence type="ECO:0000256" key="3">
    <source>
        <dbReference type="ARBA" id="ARBA00022679"/>
    </source>
</evidence>
<evidence type="ECO:0000256" key="11">
    <source>
        <dbReference type="ARBA" id="ARBA00048718"/>
    </source>
</evidence>
<dbReference type="SMART" id="SM01144">
    <property type="entry name" value="DTW"/>
    <property type="match status" value="1"/>
</dbReference>
<dbReference type="GO" id="GO:0006400">
    <property type="term" value="P:tRNA modification"/>
    <property type="evidence" value="ECO:0007669"/>
    <property type="project" value="TreeGrafter"/>
</dbReference>
<dbReference type="PANTHER" id="PTHR15627:SF8">
    <property type="entry name" value="TRNA-URIDINE AMINOCARBOXYPROPYLTRANSFERASE 1"/>
    <property type="match status" value="1"/>
</dbReference>
<evidence type="ECO:0000256" key="9">
    <source>
        <dbReference type="ARBA" id="ARBA00039242"/>
    </source>
</evidence>
<comment type="similarity">
    <text evidence="8">Belongs to the TDD superfamily. DTWD1 family.</text>
</comment>
<dbReference type="EC" id="2.5.1.25" evidence="2"/>
<dbReference type="AlphaFoldDB" id="A0A6P3YC42"/>
<evidence type="ECO:0000256" key="8">
    <source>
        <dbReference type="ARBA" id="ARBA00038290"/>
    </source>
</evidence>
<keyword evidence="3" id="KW-0808">Transferase</keyword>
<evidence type="ECO:0000256" key="4">
    <source>
        <dbReference type="ARBA" id="ARBA00022691"/>
    </source>
</evidence>
<evidence type="ECO:0000256" key="2">
    <source>
        <dbReference type="ARBA" id="ARBA00012386"/>
    </source>
</evidence>
<dbReference type="InterPro" id="IPR051521">
    <property type="entry name" value="tRNA_Mod/Golgi_Maint"/>
</dbReference>
<protein>
    <recommendedName>
        <fullName evidence="9">tRNA-uridine aminocarboxypropyltransferase 1</fullName>
        <ecNumber evidence="2">2.5.1.25</ecNumber>
    </recommendedName>
    <alternativeName>
        <fullName evidence="10">DTW domain-containing protein 1</fullName>
    </alternativeName>
</protein>
<comment type="function">
    <text evidence="7">Catalyzes the formation of 3-(3-amino-3-carboxypropyl)uridine (acp3U) at position 20 in the D-loop of several cytoplasmic tRNAs (acp3U(20)).</text>
</comment>
<dbReference type="PANTHER" id="PTHR15627">
    <property type="entry name" value="NATURAL KILLER CELL-SPECIFIC ANTIGEN KLIP1"/>
    <property type="match status" value="1"/>
</dbReference>
<evidence type="ECO:0000256" key="10">
    <source>
        <dbReference type="ARBA" id="ARBA00042508"/>
    </source>
</evidence>
<feature type="domain" description="DTW" evidence="12">
    <location>
        <begin position="51"/>
        <end position="286"/>
    </location>
</feature>
<evidence type="ECO:0000256" key="1">
    <source>
        <dbReference type="ARBA" id="ARBA00004123"/>
    </source>
</evidence>
<keyword evidence="5" id="KW-0819">tRNA processing</keyword>
<comment type="subcellular location">
    <subcellularLocation>
        <location evidence="1">Nucleus</location>
    </subcellularLocation>
</comment>
<evidence type="ECO:0000256" key="5">
    <source>
        <dbReference type="ARBA" id="ARBA00022694"/>
    </source>
</evidence>
<organism evidence="13 14">
    <name type="scientific">Dinoponera quadriceps</name>
    <name type="common">South American ant</name>
    <dbReference type="NCBI Taxonomy" id="609295"/>
    <lineage>
        <taxon>Eukaryota</taxon>
        <taxon>Metazoa</taxon>
        <taxon>Ecdysozoa</taxon>
        <taxon>Arthropoda</taxon>
        <taxon>Hexapoda</taxon>
        <taxon>Insecta</taxon>
        <taxon>Pterygota</taxon>
        <taxon>Neoptera</taxon>
        <taxon>Endopterygota</taxon>
        <taxon>Hymenoptera</taxon>
        <taxon>Apocrita</taxon>
        <taxon>Aculeata</taxon>
        <taxon>Formicoidea</taxon>
        <taxon>Formicidae</taxon>
        <taxon>Ponerinae</taxon>
        <taxon>Ponerini</taxon>
        <taxon>Dinoponera</taxon>
    </lineage>
</organism>
<evidence type="ECO:0000313" key="13">
    <source>
        <dbReference type="Proteomes" id="UP000515204"/>
    </source>
</evidence>
<evidence type="ECO:0000256" key="7">
    <source>
        <dbReference type="ARBA" id="ARBA00037050"/>
    </source>
</evidence>
<sequence length="298" mass="35454">MARSTADELLELERKQRTIDRAPFRNLAIKDATVLDTIEGRMPCERCYASRKYFCYNCFLPVIDQIYFPRVKLPIKIDIVKHRRETAGKSTAVHAVILAPEDVKIYTYPKFPEIDREETVLIFPSESAIRVEDLFKEVKDEEGQDSTILRRIKSELPVKRAIFIDSTWQQTKEIYKDVRFRGLRCVILKSRISQFWRNQKKCPRWYLATIEAIHQFLVELHTCAFGAIENYTDLDDPVVNREQNYVMLNEESSDMYLATELRYNGQYDNLLYFFKYMYEKIHTLYDHDKLLAYKRPLL</sequence>
<dbReference type="InterPro" id="IPR005636">
    <property type="entry name" value="DTW"/>
</dbReference>
<comment type="catalytic activity">
    <reaction evidence="11">
        <text>a uridine in tRNA + S-adenosyl-L-methionine = a 3-[(3S)-3-amino-3-carboxypropyl]uridine in tRNA + S-methyl-5'-thioadenosine + H(+)</text>
        <dbReference type="Rhea" id="RHEA:62432"/>
        <dbReference type="Rhea" id="RHEA-COMP:13339"/>
        <dbReference type="Rhea" id="RHEA-COMP:16092"/>
        <dbReference type="ChEBI" id="CHEBI:15378"/>
        <dbReference type="ChEBI" id="CHEBI:17509"/>
        <dbReference type="ChEBI" id="CHEBI:59789"/>
        <dbReference type="ChEBI" id="CHEBI:65315"/>
        <dbReference type="ChEBI" id="CHEBI:82930"/>
        <dbReference type="EC" id="2.5.1.25"/>
    </reaction>
</comment>
<reference evidence="14" key="1">
    <citation type="submission" date="2025-08" db="UniProtKB">
        <authorList>
            <consortium name="RefSeq"/>
        </authorList>
    </citation>
    <scope>IDENTIFICATION</scope>
</reference>
<accession>A0A6P3YC42</accession>
<dbReference type="GeneID" id="106751899"/>
<dbReference type="KEGG" id="dqu:106751899"/>
<dbReference type="GO" id="GO:0016432">
    <property type="term" value="F:tRNA-uridine aminocarboxypropyltransferase activity"/>
    <property type="evidence" value="ECO:0007669"/>
    <property type="project" value="UniProtKB-EC"/>
</dbReference>
<evidence type="ECO:0000313" key="14">
    <source>
        <dbReference type="RefSeq" id="XP_014488641.1"/>
    </source>
</evidence>
<gene>
    <name evidence="14" type="primary">LOC106751899</name>
</gene>
<dbReference type="Pfam" id="PF03942">
    <property type="entry name" value="DTW"/>
    <property type="match status" value="1"/>
</dbReference>
<name>A0A6P3YC42_DINQU</name>
<dbReference type="GO" id="GO:0005634">
    <property type="term" value="C:nucleus"/>
    <property type="evidence" value="ECO:0007669"/>
    <property type="project" value="UniProtKB-SubCell"/>
</dbReference>
<dbReference type="OrthoDB" id="3173at2759"/>
<dbReference type="RefSeq" id="XP_014488641.1">
    <property type="nucleotide sequence ID" value="XM_014633155.1"/>
</dbReference>